<proteinExistence type="predicted"/>
<evidence type="ECO:0000256" key="2">
    <source>
        <dbReference type="ARBA" id="ARBA00022490"/>
    </source>
</evidence>
<dbReference type="Pfam" id="PF01472">
    <property type="entry name" value="PUA"/>
    <property type="match status" value="1"/>
</dbReference>
<sequence length="180" mass="20055">MMKKFSPEEISSQNVAKSSAHRAIRAQILKQYPRLEHVIDDIIPKKTPLTLVKCQRHITMIANGKQILFFQSRDGPWVPTLRLLHTYPSMMPKMQVDRGAISFVLRGSNIMCPGLTSPGGRMENVEAGDVVQVTAEGKLNACAIGIATMSTKQILQDNKGICIESYTYLTDGLWQVPELD</sequence>
<evidence type="ECO:0000256" key="1">
    <source>
        <dbReference type="ARBA" id="ARBA00004496"/>
    </source>
</evidence>
<dbReference type="Pfam" id="PF17832">
    <property type="entry name" value="Pre-PUA"/>
    <property type="match status" value="1"/>
</dbReference>
<dbReference type="VEuPathDB" id="ToxoDB:TGARI_221490"/>
<dbReference type="GO" id="GO:0003723">
    <property type="term" value="F:RNA binding"/>
    <property type="evidence" value="ECO:0007669"/>
    <property type="project" value="InterPro"/>
</dbReference>
<keyword evidence="2 3" id="KW-0963">Cytoplasm</keyword>
<dbReference type="PIRSF" id="PIRSF005067">
    <property type="entry name" value="Tma_RNA-bind_prd"/>
    <property type="match status" value="1"/>
</dbReference>
<dbReference type="GO" id="GO:0001731">
    <property type="term" value="P:formation of translation preinitiation complex"/>
    <property type="evidence" value="ECO:0007669"/>
    <property type="project" value="TreeGrafter"/>
</dbReference>
<dbReference type="PROSITE" id="PS50890">
    <property type="entry name" value="PUA"/>
    <property type="match status" value="1"/>
</dbReference>
<dbReference type="InterPro" id="IPR041366">
    <property type="entry name" value="Pre-PUA"/>
</dbReference>
<dbReference type="FunFam" id="3.10.400.20:FF:000001">
    <property type="entry name" value="Malignant T-cell-amplified sequence 1"/>
    <property type="match status" value="1"/>
</dbReference>
<evidence type="ECO:0000259" key="4">
    <source>
        <dbReference type="SMART" id="SM00359"/>
    </source>
</evidence>
<dbReference type="AlphaFoldDB" id="A0A139XV68"/>
<evidence type="ECO:0000313" key="5">
    <source>
        <dbReference type="EMBL" id="KYF42672.1"/>
    </source>
</evidence>
<dbReference type="InterPro" id="IPR002478">
    <property type="entry name" value="PUA"/>
</dbReference>
<dbReference type="EMBL" id="AGQS02004887">
    <property type="protein sequence ID" value="KYF42672.1"/>
    <property type="molecule type" value="Genomic_DNA"/>
</dbReference>
<dbReference type="Gene3D" id="3.10.400.20">
    <property type="match status" value="1"/>
</dbReference>
<feature type="domain" description="PUA" evidence="4">
    <location>
        <begin position="92"/>
        <end position="170"/>
    </location>
</feature>
<evidence type="ECO:0000256" key="3">
    <source>
        <dbReference type="PIRNR" id="PIRNR005067"/>
    </source>
</evidence>
<dbReference type="PANTHER" id="PTHR22798:SF0">
    <property type="entry name" value="MALIGNANT T-CELL-AMPLIFIED SEQUENCE 1"/>
    <property type="match status" value="1"/>
</dbReference>
<dbReference type="OrthoDB" id="10249667at2759"/>
<dbReference type="Proteomes" id="UP000074247">
    <property type="component" value="Unassembled WGS sequence"/>
</dbReference>
<dbReference type="SUPFAM" id="SSF88697">
    <property type="entry name" value="PUA domain-like"/>
    <property type="match status" value="1"/>
</dbReference>
<comment type="caution">
    <text evidence="5">The sequence shown here is derived from an EMBL/GenBank/DDBJ whole genome shotgun (WGS) entry which is preliminary data.</text>
</comment>
<dbReference type="InterPro" id="IPR004521">
    <property type="entry name" value="Uncharacterised_CHP00451"/>
</dbReference>
<organism evidence="5 6">
    <name type="scientific">Toxoplasma gondii ARI</name>
    <dbReference type="NCBI Taxonomy" id="1074872"/>
    <lineage>
        <taxon>Eukaryota</taxon>
        <taxon>Sar</taxon>
        <taxon>Alveolata</taxon>
        <taxon>Apicomplexa</taxon>
        <taxon>Conoidasida</taxon>
        <taxon>Coccidia</taxon>
        <taxon>Eucoccidiorida</taxon>
        <taxon>Eimeriorina</taxon>
        <taxon>Sarcocystidae</taxon>
        <taxon>Toxoplasma</taxon>
    </lineage>
</organism>
<evidence type="ECO:0000313" key="6">
    <source>
        <dbReference type="Proteomes" id="UP000074247"/>
    </source>
</evidence>
<dbReference type="CDD" id="cd21155">
    <property type="entry name" value="PUA_MCTS-1-like"/>
    <property type="match status" value="1"/>
</dbReference>
<dbReference type="PANTHER" id="PTHR22798">
    <property type="entry name" value="MCT-1 PROTEIN"/>
    <property type="match status" value="1"/>
</dbReference>
<dbReference type="NCBIfam" id="TIGR00451">
    <property type="entry name" value="unchar_dom_2"/>
    <property type="match status" value="1"/>
</dbReference>
<dbReference type="SMART" id="SM00359">
    <property type="entry name" value="PUA"/>
    <property type="match status" value="1"/>
</dbReference>
<accession>A0A139XV68</accession>
<dbReference type="CDD" id="cd11609">
    <property type="entry name" value="MCT1_N"/>
    <property type="match status" value="1"/>
</dbReference>
<dbReference type="GO" id="GO:0005737">
    <property type="term" value="C:cytoplasm"/>
    <property type="evidence" value="ECO:0007669"/>
    <property type="project" value="UniProtKB-SubCell"/>
</dbReference>
<reference evidence="5 6" key="1">
    <citation type="journal article" date="2016" name="Nat. Commun.">
        <title>Local admixture of amplified and diversified secreted pathogenesis determinants shapes mosaic Toxoplasma gondii genomes.</title>
        <authorList>
            <person name="Lorenzi H."/>
            <person name="Khan A."/>
            <person name="Behnke M.S."/>
            <person name="Namasivayam S."/>
            <person name="Swapna L.S."/>
            <person name="Hadjithomas M."/>
            <person name="Karamycheva S."/>
            <person name="Pinney D."/>
            <person name="Brunk B.P."/>
            <person name="Ajioka J.W."/>
            <person name="Ajzenberg D."/>
            <person name="Boothroyd J.C."/>
            <person name="Boyle J.P."/>
            <person name="Darde M.L."/>
            <person name="Diaz-Miranda M.A."/>
            <person name="Dubey J.P."/>
            <person name="Fritz H.M."/>
            <person name="Gennari S.M."/>
            <person name="Gregory B.D."/>
            <person name="Kim K."/>
            <person name="Saeij J.P."/>
            <person name="Su C."/>
            <person name="White M.W."/>
            <person name="Zhu X.Q."/>
            <person name="Howe D.K."/>
            <person name="Rosenthal B.M."/>
            <person name="Grigg M.E."/>
            <person name="Parkinson J."/>
            <person name="Liu L."/>
            <person name="Kissinger J.C."/>
            <person name="Roos D.S."/>
            <person name="Sibley L.D."/>
        </authorList>
    </citation>
    <scope>NUCLEOTIDE SEQUENCE [LARGE SCALE GENOMIC DNA]</scope>
    <source>
        <strain evidence="5 6">ARI</strain>
    </source>
</reference>
<dbReference type="InterPro" id="IPR016437">
    <property type="entry name" value="MCT-1/Tma20"/>
</dbReference>
<comment type="subcellular location">
    <subcellularLocation>
        <location evidence="1 3">Cytoplasm</location>
    </subcellularLocation>
</comment>
<gene>
    <name evidence="5" type="ORF">TGARI_221490</name>
</gene>
<name>A0A139XV68_TOXGO</name>
<protein>
    <submittedName>
        <fullName evidence="5">Cell cycle regulator protein</fullName>
    </submittedName>
</protein>
<dbReference type="InterPro" id="IPR015947">
    <property type="entry name" value="PUA-like_sf"/>
</dbReference>